<accession>A0A813GFZ7</accession>
<dbReference type="EMBL" id="CAJNNV010028323">
    <property type="protein sequence ID" value="CAE8624120.1"/>
    <property type="molecule type" value="Genomic_DNA"/>
</dbReference>
<evidence type="ECO:0000313" key="2">
    <source>
        <dbReference type="EMBL" id="CAE8624120.1"/>
    </source>
</evidence>
<keyword evidence="3" id="KW-1185">Reference proteome</keyword>
<evidence type="ECO:0000313" key="3">
    <source>
        <dbReference type="Proteomes" id="UP000654075"/>
    </source>
</evidence>
<organism evidence="2 3">
    <name type="scientific">Polarella glacialis</name>
    <name type="common">Dinoflagellate</name>
    <dbReference type="NCBI Taxonomy" id="89957"/>
    <lineage>
        <taxon>Eukaryota</taxon>
        <taxon>Sar</taxon>
        <taxon>Alveolata</taxon>
        <taxon>Dinophyceae</taxon>
        <taxon>Suessiales</taxon>
        <taxon>Suessiaceae</taxon>
        <taxon>Polarella</taxon>
    </lineage>
</organism>
<protein>
    <submittedName>
        <fullName evidence="2">Uncharacterized protein</fullName>
    </submittedName>
</protein>
<dbReference type="AlphaFoldDB" id="A0A813GFZ7"/>
<feature type="compositionally biased region" description="Low complexity" evidence="1">
    <location>
        <begin position="97"/>
        <end position="114"/>
    </location>
</feature>
<name>A0A813GFZ7_POLGL</name>
<feature type="region of interest" description="Disordered" evidence="1">
    <location>
        <begin position="97"/>
        <end position="120"/>
    </location>
</feature>
<reference evidence="2" key="1">
    <citation type="submission" date="2021-02" db="EMBL/GenBank/DDBJ databases">
        <authorList>
            <person name="Dougan E. K."/>
            <person name="Rhodes N."/>
            <person name="Thang M."/>
            <person name="Chan C."/>
        </authorList>
    </citation>
    <scope>NUCLEOTIDE SEQUENCE</scope>
</reference>
<comment type="caution">
    <text evidence="2">The sequence shown here is derived from an EMBL/GenBank/DDBJ whole genome shotgun (WGS) entry which is preliminary data.</text>
</comment>
<dbReference type="Proteomes" id="UP000654075">
    <property type="component" value="Unassembled WGS sequence"/>
</dbReference>
<evidence type="ECO:0000256" key="1">
    <source>
        <dbReference type="SAM" id="MobiDB-lite"/>
    </source>
</evidence>
<sequence>MVRELFFAIPATILRVPAATNAICSAFRATDLSVEVALAKVLVRARGQDSSAKCARRPFVIFAFSQAGVQPCVPNSLYVQEAVGSTAAPARQGNFASSSAAAAATPTACGPSSAKYVRRP</sequence>
<gene>
    <name evidence="2" type="ORF">PGLA1383_LOCUS41312</name>
</gene>
<proteinExistence type="predicted"/>